<reference evidence="1 2" key="1">
    <citation type="journal article" date="2020" name="Mol. Plant">
        <title>The Chromosome-Based Rubber Tree Genome Provides New Insights into Spurge Genome Evolution and Rubber Biosynthesis.</title>
        <authorList>
            <person name="Liu J."/>
            <person name="Shi C."/>
            <person name="Shi C.C."/>
            <person name="Li W."/>
            <person name="Zhang Q.J."/>
            <person name="Zhang Y."/>
            <person name="Li K."/>
            <person name="Lu H.F."/>
            <person name="Shi C."/>
            <person name="Zhu S.T."/>
            <person name="Xiao Z.Y."/>
            <person name="Nan H."/>
            <person name="Yue Y."/>
            <person name="Zhu X.G."/>
            <person name="Wu Y."/>
            <person name="Hong X.N."/>
            <person name="Fan G.Y."/>
            <person name="Tong Y."/>
            <person name="Zhang D."/>
            <person name="Mao C.L."/>
            <person name="Liu Y.L."/>
            <person name="Hao S.J."/>
            <person name="Liu W.Q."/>
            <person name="Lv M.Q."/>
            <person name="Zhang H.B."/>
            <person name="Liu Y."/>
            <person name="Hu-Tang G.R."/>
            <person name="Wang J.P."/>
            <person name="Wang J.H."/>
            <person name="Sun Y.H."/>
            <person name="Ni S.B."/>
            <person name="Chen W.B."/>
            <person name="Zhang X.C."/>
            <person name="Jiao Y.N."/>
            <person name="Eichler E.E."/>
            <person name="Li G.H."/>
            <person name="Liu X."/>
            <person name="Gao L.Z."/>
        </authorList>
    </citation>
    <scope>NUCLEOTIDE SEQUENCE [LARGE SCALE GENOMIC DNA]</scope>
    <source>
        <strain evidence="2">cv. GT1</strain>
        <tissue evidence="1">Leaf</tissue>
    </source>
</reference>
<dbReference type="EMBL" id="JAAGAX010000001">
    <property type="protein sequence ID" value="KAF2323836.1"/>
    <property type="molecule type" value="Genomic_DNA"/>
</dbReference>
<name>A0A6A6NFC3_HEVBR</name>
<dbReference type="Proteomes" id="UP000467840">
    <property type="component" value="Chromosome 5"/>
</dbReference>
<accession>A0A6A6NFC3</accession>
<protein>
    <submittedName>
        <fullName evidence="1">Uncharacterized protein</fullName>
    </submittedName>
</protein>
<evidence type="ECO:0000313" key="1">
    <source>
        <dbReference type="EMBL" id="KAF2323836.1"/>
    </source>
</evidence>
<proteinExistence type="predicted"/>
<keyword evidence="2" id="KW-1185">Reference proteome</keyword>
<organism evidence="1 2">
    <name type="scientific">Hevea brasiliensis</name>
    <name type="common">Para rubber tree</name>
    <name type="synonym">Siphonia brasiliensis</name>
    <dbReference type="NCBI Taxonomy" id="3981"/>
    <lineage>
        <taxon>Eukaryota</taxon>
        <taxon>Viridiplantae</taxon>
        <taxon>Streptophyta</taxon>
        <taxon>Embryophyta</taxon>
        <taxon>Tracheophyta</taxon>
        <taxon>Spermatophyta</taxon>
        <taxon>Magnoliopsida</taxon>
        <taxon>eudicotyledons</taxon>
        <taxon>Gunneridae</taxon>
        <taxon>Pentapetalae</taxon>
        <taxon>rosids</taxon>
        <taxon>fabids</taxon>
        <taxon>Malpighiales</taxon>
        <taxon>Euphorbiaceae</taxon>
        <taxon>Crotonoideae</taxon>
        <taxon>Micrandreae</taxon>
        <taxon>Hevea</taxon>
    </lineage>
</organism>
<evidence type="ECO:0000313" key="2">
    <source>
        <dbReference type="Proteomes" id="UP000467840"/>
    </source>
</evidence>
<sequence length="183" mass="20803">MNTVLEHLTREIRQIFSSCVSMWMNLLLIFPRRAQLGKAYRTAGFLFEVLCTVNKTEKVEEVAPEVRFIFNLSIPGGLFCCIYHFRSHIDVKCDICNDFIEQISATARDVQEKKQIFAPCNILPLDSAGASQPIMQHEEAAVAALWNTRGLNWPSAFKQQREKAGDLDLSDWLIAMFGFQASL</sequence>
<dbReference type="AlphaFoldDB" id="A0A6A6NFC3"/>
<comment type="caution">
    <text evidence="1">The sequence shown here is derived from an EMBL/GenBank/DDBJ whole genome shotgun (WGS) entry which is preliminary data.</text>
</comment>
<gene>
    <name evidence="1" type="ORF">GH714_000159</name>
</gene>